<feature type="compositionally biased region" description="Basic and acidic residues" evidence="9">
    <location>
        <begin position="1"/>
        <end position="18"/>
    </location>
</feature>
<reference evidence="11 12" key="1">
    <citation type="journal article" date="2013" name="PLoS ONE">
        <title>Genomic and secretomic analyses reveal unique features of the lignocellulolytic enzyme system of Penicillium decumbens.</title>
        <authorList>
            <person name="Liu G."/>
            <person name="Zhang L."/>
            <person name="Wei X."/>
            <person name="Zou G."/>
            <person name="Qin Y."/>
            <person name="Ma L."/>
            <person name="Li J."/>
            <person name="Zheng H."/>
            <person name="Wang S."/>
            <person name="Wang C."/>
            <person name="Xun L."/>
            <person name="Zhao G.-P."/>
            <person name="Zhou Z."/>
            <person name="Qu Y."/>
        </authorList>
    </citation>
    <scope>NUCLEOTIDE SEQUENCE [LARGE SCALE GENOMIC DNA]</scope>
    <source>
        <strain evidence="12">114-2 / CGMCC 5302</strain>
    </source>
</reference>
<name>S7ZE25_PENO1</name>
<dbReference type="eggNOG" id="KOG2967">
    <property type="taxonomic scope" value="Eukaryota"/>
</dbReference>
<evidence type="ECO:0000313" key="11">
    <source>
        <dbReference type="EMBL" id="EPS26936.1"/>
    </source>
</evidence>
<dbReference type="CDD" id="cd18089">
    <property type="entry name" value="SPOUT_Trm10-like"/>
    <property type="match status" value="1"/>
</dbReference>
<dbReference type="InterPro" id="IPR007356">
    <property type="entry name" value="tRNA_m1G_MeTrfase_euk"/>
</dbReference>
<dbReference type="PROSITE" id="PS51675">
    <property type="entry name" value="SAM_MT_TRM10"/>
    <property type="match status" value="1"/>
</dbReference>
<feature type="domain" description="SAM-dependent MTase TRM10-type" evidence="10">
    <location>
        <begin position="144"/>
        <end position="361"/>
    </location>
</feature>
<dbReference type="AlphaFoldDB" id="S7ZE25"/>
<keyword evidence="5" id="KW-0949">S-adenosyl-L-methionine</keyword>
<evidence type="ECO:0000256" key="5">
    <source>
        <dbReference type="ARBA" id="ARBA00022691"/>
    </source>
</evidence>
<dbReference type="PANTHER" id="PTHR13563">
    <property type="entry name" value="TRNA (GUANINE-9-) METHYLTRANSFERASE"/>
    <property type="match status" value="1"/>
</dbReference>
<gene>
    <name evidence="11" type="ORF">PDE_01876</name>
</gene>
<dbReference type="Gene3D" id="3.40.1280.30">
    <property type="match status" value="1"/>
</dbReference>
<feature type="compositionally biased region" description="Polar residues" evidence="9">
    <location>
        <begin position="39"/>
        <end position="73"/>
    </location>
</feature>
<dbReference type="PhylomeDB" id="S7ZE25"/>
<dbReference type="HOGENOM" id="CLU_034384_0_0_1"/>
<feature type="compositionally biased region" description="Basic and acidic residues" evidence="9">
    <location>
        <begin position="93"/>
        <end position="129"/>
    </location>
</feature>
<dbReference type="PANTHER" id="PTHR13563:SF13">
    <property type="entry name" value="TRNA METHYLTRANSFERASE 10 HOMOLOG A"/>
    <property type="match status" value="1"/>
</dbReference>
<keyword evidence="4" id="KW-0808">Transferase</keyword>
<organism evidence="11 12">
    <name type="scientific">Penicillium oxalicum (strain 114-2 / CGMCC 5302)</name>
    <name type="common">Penicillium decumbens</name>
    <dbReference type="NCBI Taxonomy" id="933388"/>
    <lineage>
        <taxon>Eukaryota</taxon>
        <taxon>Fungi</taxon>
        <taxon>Dikarya</taxon>
        <taxon>Ascomycota</taxon>
        <taxon>Pezizomycotina</taxon>
        <taxon>Eurotiomycetes</taxon>
        <taxon>Eurotiomycetidae</taxon>
        <taxon>Eurotiales</taxon>
        <taxon>Aspergillaceae</taxon>
        <taxon>Penicillium</taxon>
    </lineage>
</organism>
<dbReference type="InterPro" id="IPR038459">
    <property type="entry name" value="MT_TRM10-typ_sf"/>
</dbReference>
<evidence type="ECO:0000256" key="1">
    <source>
        <dbReference type="ARBA" id="ARBA00012797"/>
    </source>
</evidence>
<dbReference type="OrthoDB" id="278300at2759"/>
<evidence type="ECO:0000313" key="12">
    <source>
        <dbReference type="Proteomes" id="UP000019376"/>
    </source>
</evidence>
<dbReference type="GO" id="GO:0005634">
    <property type="term" value="C:nucleus"/>
    <property type="evidence" value="ECO:0007669"/>
    <property type="project" value="TreeGrafter"/>
</dbReference>
<feature type="region of interest" description="Disordered" evidence="9">
    <location>
        <begin position="1"/>
        <end position="132"/>
    </location>
</feature>
<keyword evidence="3" id="KW-0489">Methyltransferase</keyword>
<evidence type="ECO:0000256" key="2">
    <source>
        <dbReference type="ARBA" id="ARBA00020451"/>
    </source>
</evidence>
<comment type="catalytic activity">
    <reaction evidence="8">
        <text>guanosine(9) in tRNA + S-adenosyl-L-methionine = N(1)-methylguanosine(9) in tRNA + S-adenosyl-L-homocysteine + H(+)</text>
        <dbReference type="Rhea" id="RHEA:43156"/>
        <dbReference type="Rhea" id="RHEA-COMP:10367"/>
        <dbReference type="Rhea" id="RHEA-COMP:10368"/>
        <dbReference type="ChEBI" id="CHEBI:15378"/>
        <dbReference type="ChEBI" id="CHEBI:57856"/>
        <dbReference type="ChEBI" id="CHEBI:59789"/>
        <dbReference type="ChEBI" id="CHEBI:73542"/>
        <dbReference type="ChEBI" id="CHEBI:74269"/>
        <dbReference type="EC" id="2.1.1.221"/>
    </reaction>
</comment>
<proteinExistence type="predicted"/>
<protein>
    <recommendedName>
        <fullName evidence="2">tRNA (guanine(9)-N1)-methyltransferase</fullName>
        <ecNumber evidence="1">2.1.1.221</ecNumber>
    </recommendedName>
    <alternativeName>
        <fullName evidence="7">tRNA methyltransferase 10</fullName>
    </alternativeName>
    <alternativeName>
        <fullName evidence="6">tRNA(m1G9)-methyltransferase</fullName>
    </alternativeName>
</protein>
<dbReference type="Proteomes" id="UP000019376">
    <property type="component" value="Unassembled WGS sequence"/>
</dbReference>
<feature type="compositionally biased region" description="Acidic residues" evidence="9">
    <location>
        <begin position="371"/>
        <end position="386"/>
    </location>
</feature>
<accession>S7ZE25</accession>
<evidence type="ECO:0000256" key="8">
    <source>
        <dbReference type="ARBA" id="ARBA00048434"/>
    </source>
</evidence>
<evidence type="ECO:0000256" key="3">
    <source>
        <dbReference type="ARBA" id="ARBA00022603"/>
    </source>
</evidence>
<dbReference type="EMBL" id="KB644409">
    <property type="protein sequence ID" value="EPS26936.1"/>
    <property type="molecule type" value="Genomic_DNA"/>
</dbReference>
<evidence type="ECO:0000256" key="4">
    <source>
        <dbReference type="ARBA" id="ARBA00022679"/>
    </source>
</evidence>
<dbReference type="GO" id="GO:0052905">
    <property type="term" value="F:tRNA (guanosine(9)-N1)-methyltransferase activity"/>
    <property type="evidence" value="ECO:0007669"/>
    <property type="project" value="UniProtKB-EC"/>
</dbReference>
<evidence type="ECO:0000256" key="9">
    <source>
        <dbReference type="SAM" id="MobiDB-lite"/>
    </source>
</evidence>
<evidence type="ECO:0000256" key="6">
    <source>
        <dbReference type="ARBA" id="ARBA00031792"/>
    </source>
</evidence>
<sequence>MDEEERPRKVAKLEHSEASIETELGPAMTGAVPIVDEPSQATSSNAQPEQSQLTLSNETSGLPIQSSEGTAQENDQDSAPKLSKNQLRKLRKRELWEAGREQRKEKRKEQMARKKERRQRMVDEAREAGGEEAVQALRKQWETTRSKSKRSTLLPLSIVIDCGYDDLMNPHERISLAGQLTRSYSENSRAMWRSHLMFSSFNKQLKERFDNVLSPYRNWKGIRIIQEDFVHAAEIAKEQMTSPKGGKLVGPFADEADAKPEDGEVIYLSSDSDNVLTELKPYCTYIIGGLVDKNRHKAVCYKSAVSKGLKTAKLPIGDYIQMTSRQVLTTNHVVDIMLKWLELGDWGEAFMQVLPPRKGGKLKGQQGSDGAVDEASDDEPEAEQTLEEIANQMEADAEIDDENGHNSGPDL</sequence>
<evidence type="ECO:0000256" key="7">
    <source>
        <dbReference type="ARBA" id="ARBA00032166"/>
    </source>
</evidence>
<dbReference type="GO" id="GO:0000049">
    <property type="term" value="F:tRNA binding"/>
    <property type="evidence" value="ECO:0007669"/>
    <property type="project" value="TreeGrafter"/>
</dbReference>
<dbReference type="GO" id="GO:0002939">
    <property type="term" value="P:tRNA N1-guanine methylation"/>
    <property type="evidence" value="ECO:0007669"/>
    <property type="project" value="TreeGrafter"/>
</dbReference>
<dbReference type="STRING" id="933388.S7ZE25"/>
<feature type="region of interest" description="Disordered" evidence="9">
    <location>
        <begin position="359"/>
        <end position="411"/>
    </location>
</feature>
<keyword evidence="12" id="KW-1185">Reference proteome</keyword>
<evidence type="ECO:0000259" key="10">
    <source>
        <dbReference type="PROSITE" id="PS51675"/>
    </source>
</evidence>
<dbReference type="InterPro" id="IPR028564">
    <property type="entry name" value="MT_TRM10-typ"/>
</dbReference>
<dbReference type="EC" id="2.1.1.221" evidence="1"/>